<dbReference type="PRINTS" id="PR00385">
    <property type="entry name" value="P450"/>
</dbReference>
<keyword evidence="7 9" id="KW-0408">Iron</keyword>
<evidence type="ECO:0000256" key="6">
    <source>
        <dbReference type="ARBA" id="ARBA00023002"/>
    </source>
</evidence>
<dbReference type="EMBL" id="SGPL01000290">
    <property type="protein sequence ID" value="THH14256.1"/>
    <property type="molecule type" value="Genomic_DNA"/>
</dbReference>
<dbReference type="PANTHER" id="PTHR46300">
    <property type="entry name" value="P450, PUTATIVE (EUROFUNG)-RELATED-RELATED"/>
    <property type="match status" value="1"/>
</dbReference>
<evidence type="ECO:0000256" key="5">
    <source>
        <dbReference type="ARBA" id="ARBA00022723"/>
    </source>
</evidence>
<evidence type="ECO:0000256" key="2">
    <source>
        <dbReference type="ARBA" id="ARBA00005179"/>
    </source>
</evidence>
<keyword evidence="10" id="KW-0812">Transmembrane</keyword>
<dbReference type="InterPro" id="IPR050364">
    <property type="entry name" value="Cytochrome_P450_fung"/>
</dbReference>
<comment type="cofactor">
    <cofactor evidence="1 9">
        <name>heme</name>
        <dbReference type="ChEBI" id="CHEBI:30413"/>
    </cofactor>
</comment>
<gene>
    <name evidence="11" type="ORF">EW146_g6057</name>
</gene>
<keyword evidence="8" id="KW-0503">Monooxygenase</keyword>
<evidence type="ECO:0000256" key="3">
    <source>
        <dbReference type="ARBA" id="ARBA00010617"/>
    </source>
</evidence>
<dbReference type="InterPro" id="IPR036396">
    <property type="entry name" value="Cyt_P450_sf"/>
</dbReference>
<dbReference type="PRINTS" id="PR00463">
    <property type="entry name" value="EP450I"/>
</dbReference>
<keyword evidence="10" id="KW-1133">Transmembrane helix</keyword>
<name>A0A4S4LPN1_9AGAM</name>
<dbReference type="GO" id="GO:0016705">
    <property type="term" value="F:oxidoreductase activity, acting on paired donors, with incorporation or reduction of molecular oxygen"/>
    <property type="evidence" value="ECO:0007669"/>
    <property type="project" value="InterPro"/>
</dbReference>
<dbReference type="CDD" id="cd11065">
    <property type="entry name" value="CYP64-like"/>
    <property type="match status" value="1"/>
</dbReference>
<proteinExistence type="inferred from homology"/>
<dbReference type="InterPro" id="IPR002401">
    <property type="entry name" value="Cyt_P450_E_grp-I"/>
</dbReference>
<dbReference type="Pfam" id="PF00067">
    <property type="entry name" value="p450"/>
    <property type="match status" value="1"/>
</dbReference>
<dbReference type="AlphaFoldDB" id="A0A4S4LPN1"/>
<keyword evidence="10" id="KW-0472">Membrane</keyword>
<reference evidence="11 12" key="1">
    <citation type="submission" date="2019-02" db="EMBL/GenBank/DDBJ databases">
        <title>Genome sequencing of the rare red list fungi Bondarzewia mesenterica.</title>
        <authorList>
            <person name="Buettner E."/>
            <person name="Kellner H."/>
        </authorList>
    </citation>
    <scope>NUCLEOTIDE SEQUENCE [LARGE SCALE GENOMIC DNA]</scope>
    <source>
        <strain evidence="11 12">DSM 108281</strain>
    </source>
</reference>
<evidence type="ECO:0000256" key="7">
    <source>
        <dbReference type="ARBA" id="ARBA00023004"/>
    </source>
</evidence>
<evidence type="ECO:0000256" key="4">
    <source>
        <dbReference type="ARBA" id="ARBA00022617"/>
    </source>
</evidence>
<comment type="similarity">
    <text evidence="3">Belongs to the cytochrome P450 family.</text>
</comment>
<dbReference type="GO" id="GO:0005506">
    <property type="term" value="F:iron ion binding"/>
    <property type="evidence" value="ECO:0007669"/>
    <property type="project" value="InterPro"/>
</dbReference>
<accession>A0A4S4LPN1</accession>
<dbReference type="SUPFAM" id="SSF48264">
    <property type="entry name" value="Cytochrome P450"/>
    <property type="match status" value="1"/>
</dbReference>
<evidence type="ECO:0000256" key="10">
    <source>
        <dbReference type="SAM" id="Phobius"/>
    </source>
</evidence>
<comment type="pathway">
    <text evidence="2">Secondary metabolite biosynthesis.</text>
</comment>
<evidence type="ECO:0008006" key="13">
    <source>
        <dbReference type="Google" id="ProtNLM"/>
    </source>
</evidence>
<evidence type="ECO:0000256" key="1">
    <source>
        <dbReference type="ARBA" id="ARBA00001971"/>
    </source>
</evidence>
<evidence type="ECO:0000256" key="8">
    <source>
        <dbReference type="ARBA" id="ARBA00023033"/>
    </source>
</evidence>
<organism evidence="11 12">
    <name type="scientific">Bondarzewia mesenterica</name>
    <dbReference type="NCBI Taxonomy" id="1095465"/>
    <lineage>
        <taxon>Eukaryota</taxon>
        <taxon>Fungi</taxon>
        <taxon>Dikarya</taxon>
        <taxon>Basidiomycota</taxon>
        <taxon>Agaricomycotina</taxon>
        <taxon>Agaricomycetes</taxon>
        <taxon>Russulales</taxon>
        <taxon>Bondarzewiaceae</taxon>
        <taxon>Bondarzewia</taxon>
    </lineage>
</organism>
<keyword evidence="5 9" id="KW-0479">Metal-binding</keyword>
<dbReference type="Gene3D" id="1.10.630.10">
    <property type="entry name" value="Cytochrome P450"/>
    <property type="match status" value="1"/>
</dbReference>
<comment type="caution">
    <text evidence="11">The sequence shown here is derived from an EMBL/GenBank/DDBJ whole genome shotgun (WGS) entry which is preliminary data.</text>
</comment>
<dbReference type="GO" id="GO:0004497">
    <property type="term" value="F:monooxygenase activity"/>
    <property type="evidence" value="ECO:0007669"/>
    <property type="project" value="UniProtKB-KW"/>
</dbReference>
<feature type="binding site" description="axial binding residue" evidence="9">
    <location>
        <position position="454"/>
    </location>
    <ligand>
        <name>heme</name>
        <dbReference type="ChEBI" id="CHEBI:30413"/>
    </ligand>
    <ligandPart>
        <name>Fe</name>
        <dbReference type="ChEBI" id="CHEBI:18248"/>
    </ligandPart>
</feature>
<dbReference type="Proteomes" id="UP000310158">
    <property type="component" value="Unassembled WGS sequence"/>
</dbReference>
<evidence type="ECO:0000313" key="12">
    <source>
        <dbReference type="Proteomes" id="UP000310158"/>
    </source>
</evidence>
<protein>
    <recommendedName>
        <fullName evidence="13">Cytochrome P450</fullName>
    </recommendedName>
</protein>
<keyword evidence="12" id="KW-1185">Reference proteome</keyword>
<dbReference type="GO" id="GO:0020037">
    <property type="term" value="F:heme binding"/>
    <property type="evidence" value="ECO:0007669"/>
    <property type="project" value="InterPro"/>
</dbReference>
<dbReference type="InterPro" id="IPR001128">
    <property type="entry name" value="Cyt_P450"/>
</dbReference>
<dbReference type="OrthoDB" id="2789670at2759"/>
<keyword evidence="6" id="KW-0560">Oxidoreductase</keyword>
<feature type="transmembrane region" description="Helical" evidence="10">
    <location>
        <begin position="20"/>
        <end position="39"/>
    </location>
</feature>
<sequence>MALSNLLSPSSALLLLQQNSSFVIVLLLTASFYALISYLNSPWRRLPPGPPRLPMIGNYHRIPDNRWLIFTEWKKTYGDIIYLNMFGQSFLVLNSHKVATDLLDRRVGIYSDRPSYIVASDFMCSGLFLFLAKYSDAWRRMRKASSEILRKSAMPDFHHKQTKEALLLASGMLAQPQRWRANFERAAASLIMSVIYDTPTLASEHNPSVKRIVDVTVRLGRSVRPGAHLVEFFKFLLYIPDSCARWKRDAKNWFIRDSQMFEELFNGVRTNLAKGEARPSVCATLITEQDRHNLSKREGAWLAASLYSAGADTTASVLSWWLLAMLAYPETQKRAQAELDAVIGRSRPPTFADMDSLPYTRAMINEVHRWRPIGPLGFPHLSTEDDWYEGYFIPAGTICFANIWCLNLDPDVYGPDAGQFNPARHLDARAHTASGSSETREENHAAYGFGRRICVGRHLANNSLFIDIATILWAMNIERATDENGNELPLDVDGQIEDGLIVRPIPFELKVTPRFPEVVSILEQAKELLA</sequence>
<keyword evidence="4 9" id="KW-0349">Heme</keyword>
<dbReference type="PANTHER" id="PTHR46300:SF7">
    <property type="entry name" value="P450, PUTATIVE (EUROFUNG)-RELATED"/>
    <property type="match status" value="1"/>
</dbReference>
<evidence type="ECO:0000256" key="9">
    <source>
        <dbReference type="PIRSR" id="PIRSR602401-1"/>
    </source>
</evidence>
<evidence type="ECO:0000313" key="11">
    <source>
        <dbReference type="EMBL" id="THH14256.1"/>
    </source>
</evidence>